<dbReference type="InterPro" id="IPR025166">
    <property type="entry name" value="Integrase_DNA_bind_dom"/>
</dbReference>
<dbReference type="Proteomes" id="UP000295050">
    <property type="component" value="Unassembled WGS sequence"/>
</dbReference>
<keyword evidence="2" id="KW-0229">DNA integration</keyword>
<keyword evidence="3" id="KW-0238">DNA-binding</keyword>
<dbReference type="SUPFAM" id="SSF56349">
    <property type="entry name" value="DNA breaking-rejoining enzymes"/>
    <property type="match status" value="1"/>
</dbReference>
<feature type="region of interest" description="Disordered" evidence="5">
    <location>
        <begin position="1"/>
        <end position="34"/>
    </location>
</feature>
<dbReference type="EMBL" id="SLXU01000016">
    <property type="protein sequence ID" value="TCP59775.1"/>
    <property type="molecule type" value="Genomic_DNA"/>
</dbReference>
<organism evidence="7 8">
    <name type="scientific">Rhodovulum bhavnagarense</name>
    <dbReference type="NCBI Taxonomy" id="992286"/>
    <lineage>
        <taxon>Bacteria</taxon>
        <taxon>Pseudomonadati</taxon>
        <taxon>Pseudomonadota</taxon>
        <taxon>Alphaproteobacteria</taxon>
        <taxon>Rhodobacterales</taxon>
        <taxon>Paracoccaceae</taxon>
        <taxon>Rhodovulum</taxon>
    </lineage>
</organism>
<dbReference type="InterPro" id="IPR038488">
    <property type="entry name" value="Integrase_DNA-bd_sf"/>
</dbReference>
<gene>
    <name evidence="7" type="ORF">EV663_11671</name>
</gene>
<dbReference type="Gene3D" id="3.30.160.390">
    <property type="entry name" value="Integrase, DNA-binding domain"/>
    <property type="match status" value="1"/>
</dbReference>
<dbReference type="InterPro" id="IPR013762">
    <property type="entry name" value="Integrase-like_cat_sf"/>
</dbReference>
<comment type="similarity">
    <text evidence="1">Belongs to the 'phage' integrase family.</text>
</comment>
<sequence length="396" mass="44399">MPHHELAKRPDVAKIKPVPGKTTSYSDPSLKNDPDARGIRLMVGATTKTWVITRRIDDKVRTITLGSFPDLPTIFDARDAAKAKMAAVTTGTDAQSTGINTLRDAMENHIANSTASADTHDYYRTQIDRHLRDLFAKDVEKVTLADIENALRPHLRIGDDGKRRATATYGHLRQIVSTAFKQASAHRRIPNVADGLGRVKPVPPKNRVQFDVDERWPILDMIAAKKERNLLVGAGWELMLFTALRSINAKSIRWSDVDLERKRLRVVSLKNDQDVSFPICDRLVDLLGALPRTSEWVFPHRNDPSRHVASFGRELVADGVRVAPHDMRRLFTTAARRLRLSPYVIDQFRGDTEKGVQGVYDQGSMDHATANLIAQQIEVECGLLPDSTVVRLAEMR</sequence>
<name>A0A4R2RKM0_9RHOB</name>
<feature type="domain" description="Tyr recombinase" evidence="6">
    <location>
        <begin position="205"/>
        <end position="373"/>
    </location>
</feature>
<evidence type="ECO:0000313" key="8">
    <source>
        <dbReference type="Proteomes" id="UP000295050"/>
    </source>
</evidence>
<evidence type="ECO:0000259" key="6">
    <source>
        <dbReference type="PROSITE" id="PS51898"/>
    </source>
</evidence>
<dbReference type="GO" id="GO:0006310">
    <property type="term" value="P:DNA recombination"/>
    <property type="evidence" value="ECO:0007669"/>
    <property type="project" value="UniProtKB-KW"/>
</dbReference>
<feature type="compositionally biased region" description="Basic and acidic residues" evidence="5">
    <location>
        <begin position="1"/>
        <end position="14"/>
    </location>
</feature>
<evidence type="ECO:0000313" key="7">
    <source>
        <dbReference type="EMBL" id="TCP59775.1"/>
    </source>
</evidence>
<dbReference type="Gene3D" id="1.10.443.10">
    <property type="entry name" value="Intergrase catalytic core"/>
    <property type="match status" value="1"/>
</dbReference>
<keyword evidence="8" id="KW-1185">Reference proteome</keyword>
<reference evidence="7 8" key="1">
    <citation type="submission" date="2019-03" db="EMBL/GenBank/DDBJ databases">
        <title>Genomic Encyclopedia of Type Strains, Phase IV (KMG-IV): sequencing the most valuable type-strain genomes for metagenomic binning, comparative biology and taxonomic classification.</title>
        <authorList>
            <person name="Goeker M."/>
        </authorList>
    </citation>
    <scope>NUCLEOTIDE SEQUENCE [LARGE SCALE GENOMIC DNA]</scope>
    <source>
        <strain evidence="7 8">DSM 24766</strain>
    </source>
</reference>
<protein>
    <submittedName>
        <fullName evidence="7">Phage integrase family protein</fullName>
    </submittedName>
</protein>
<dbReference type="Gene3D" id="1.10.150.130">
    <property type="match status" value="1"/>
</dbReference>
<proteinExistence type="inferred from homology"/>
<dbReference type="Pfam" id="PF13356">
    <property type="entry name" value="Arm-DNA-bind_3"/>
    <property type="match status" value="1"/>
</dbReference>
<accession>A0A4R2RKM0</accession>
<dbReference type="Pfam" id="PF00589">
    <property type="entry name" value="Phage_integrase"/>
    <property type="match status" value="1"/>
</dbReference>
<evidence type="ECO:0000256" key="2">
    <source>
        <dbReference type="ARBA" id="ARBA00022908"/>
    </source>
</evidence>
<dbReference type="InterPro" id="IPR002104">
    <property type="entry name" value="Integrase_catalytic"/>
</dbReference>
<evidence type="ECO:0000256" key="1">
    <source>
        <dbReference type="ARBA" id="ARBA00008857"/>
    </source>
</evidence>
<dbReference type="GO" id="GO:0003677">
    <property type="term" value="F:DNA binding"/>
    <property type="evidence" value="ECO:0007669"/>
    <property type="project" value="UniProtKB-KW"/>
</dbReference>
<comment type="caution">
    <text evidence="7">The sequence shown here is derived from an EMBL/GenBank/DDBJ whole genome shotgun (WGS) entry which is preliminary data.</text>
</comment>
<dbReference type="InterPro" id="IPR050808">
    <property type="entry name" value="Phage_Integrase"/>
</dbReference>
<dbReference type="AlphaFoldDB" id="A0A4R2RKM0"/>
<dbReference type="RefSeq" id="WP_132952658.1">
    <property type="nucleotide sequence ID" value="NZ_SLXU01000016.1"/>
</dbReference>
<dbReference type="PROSITE" id="PS51898">
    <property type="entry name" value="TYR_RECOMBINASE"/>
    <property type="match status" value="1"/>
</dbReference>
<evidence type="ECO:0000256" key="3">
    <source>
        <dbReference type="ARBA" id="ARBA00023125"/>
    </source>
</evidence>
<evidence type="ECO:0000256" key="4">
    <source>
        <dbReference type="ARBA" id="ARBA00023172"/>
    </source>
</evidence>
<dbReference type="InterPro" id="IPR011010">
    <property type="entry name" value="DNA_brk_join_enz"/>
</dbReference>
<dbReference type="PANTHER" id="PTHR30629:SF2">
    <property type="entry name" value="PROPHAGE INTEGRASE INTS-RELATED"/>
    <property type="match status" value="1"/>
</dbReference>
<dbReference type="PANTHER" id="PTHR30629">
    <property type="entry name" value="PROPHAGE INTEGRASE"/>
    <property type="match status" value="1"/>
</dbReference>
<dbReference type="GO" id="GO:0015074">
    <property type="term" value="P:DNA integration"/>
    <property type="evidence" value="ECO:0007669"/>
    <property type="project" value="UniProtKB-KW"/>
</dbReference>
<dbReference type="InterPro" id="IPR010998">
    <property type="entry name" value="Integrase_recombinase_N"/>
</dbReference>
<dbReference type="OrthoDB" id="9795573at2"/>
<keyword evidence="4" id="KW-0233">DNA recombination</keyword>
<evidence type="ECO:0000256" key="5">
    <source>
        <dbReference type="SAM" id="MobiDB-lite"/>
    </source>
</evidence>